<name>A0A0G4PVV3_PENC3</name>
<reference evidence="3 4" key="1">
    <citation type="journal article" date="2014" name="Nat. Commun.">
        <title>Multiple recent horizontal transfers of a large genomic region in cheese making fungi.</title>
        <authorList>
            <person name="Cheeseman K."/>
            <person name="Ropars J."/>
            <person name="Renault P."/>
            <person name="Dupont J."/>
            <person name="Gouzy J."/>
            <person name="Branca A."/>
            <person name="Abraham A.L."/>
            <person name="Ceppi M."/>
            <person name="Conseiller E."/>
            <person name="Debuchy R."/>
            <person name="Malagnac F."/>
            <person name="Goarin A."/>
            <person name="Silar P."/>
            <person name="Lacoste S."/>
            <person name="Sallet E."/>
            <person name="Bensimon A."/>
            <person name="Giraud T."/>
            <person name="Brygoo Y."/>
        </authorList>
    </citation>
    <scope>NUCLEOTIDE SEQUENCE [LARGE SCALE GENOMIC DNA]</scope>
    <source>
        <strain evidence="4">FM 013</strain>
    </source>
</reference>
<dbReference type="Proteomes" id="UP000053732">
    <property type="component" value="Unassembled WGS sequence"/>
</dbReference>
<evidence type="ECO:0000313" key="4">
    <source>
        <dbReference type="Proteomes" id="UP000053732"/>
    </source>
</evidence>
<feature type="coiled-coil region" evidence="1">
    <location>
        <begin position="104"/>
        <end position="208"/>
    </location>
</feature>
<proteinExistence type="predicted"/>
<feature type="region of interest" description="Disordered" evidence="2">
    <location>
        <begin position="485"/>
        <end position="519"/>
    </location>
</feature>
<dbReference type="SUPFAM" id="SSF58100">
    <property type="entry name" value="Bacterial hemolysins"/>
    <property type="match status" value="1"/>
</dbReference>
<evidence type="ECO:0000313" key="3">
    <source>
        <dbReference type="EMBL" id="CRL30304.1"/>
    </source>
</evidence>
<dbReference type="AlphaFoldDB" id="A0A0G4PVV3"/>
<keyword evidence="1" id="KW-0175">Coiled coil</keyword>
<sequence>MSSIDSSSLESGKHDSLPLVNSGSLENFIKYMGILASSSESQFASAVLGEISQQREQNHLQDEELKKLRSEILDIKETKRTTIEDMFVANENEKAKQRDFSTQIESLRATVDEKESKISEFSKNLRTLQQKITKLESDLSQGVAKVSQSANDISTLQANLKEKDKMVDQMKAAGSKLKSMLSSEQEKNKELAAANASMNTELQAAKANMQRLEGFPIQSSDVDENFVVTEFRSLWTSATSELSPLLDLDVPKDTLKDQKEKPIWEKLRKTDNILLPPSFPLIPSNSSAAKAVRFALILAVLFREIDRRIFKASYFLSESNSLREALGHLAENDGEKEAFCRRILLSIDPRAEHVAQKAEIRAVVQRMSSYTDGLFPEAQHDLFCTKIKSIVQNAAEFWLPIQRSQQKFETDFEEPFDPDDNEWDRFPFAGENTTPVAQDHGPYLLIVFPCISWVEDGDHNPLTKIIQLRSSQELYLAAQHEATQITTSATTRRHSARPRRQSTARSNGKPFLGGNSTNG</sequence>
<dbReference type="Gene3D" id="1.20.5.340">
    <property type="match status" value="1"/>
</dbReference>
<evidence type="ECO:0000256" key="1">
    <source>
        <dbReference type="SAM" id="Coils"/>
    </source>
</evidence>
<accession>A0A0G4PVV3</accession>
<protein>
    <submittedName>
        <fullName evidence="3">Str. FM013</fullName>
    </submittedName>
</protein>
<dbReference type="EMBL" id="HG793181">
    <property type="protein sequence ID" value="CRL30304.1"/>
    <property type="molecule type" value="Genomic_DNA"/>
</dbReference>
<organism evidence="3 4">
    <name type="scientific">Penicillium camemberti (strain FM 013)</name>
    <dbReference type="NCBI Taxonomy" id="1429867"/>
    <lineage>
        <taxon>Eukaryota</taxon>
        <taxon>Fungi</taxon>
        <taxon>Dikarya</taxon>
        <taxon>Ascomycota</taxon>
        <taxon>Pezizomycotina</taxon>
        <taxon>Eurotiomycetes</taxon>
        <taxon>Eurotiomycetidae</taxon>
        <taxon>Eurotiales</taxon>
        <taxon>Aspergillaceae</taxon>
        <taxon>Penicillium</taxon>
    </lineage>
</organism>
<keyword evidence="4" id="KW-1185">Reference proteome</keyword>
<feature type="compositionally biased region" description="Basic residues" evidence="2">
    <location>
        <begin position="491"/>
        <end position="502"/>
    </location>
</feature>
<gene>
    <name evidence="3" type="ORF">PCAMFM013_S048g000016</name>
</gene>
<evidence type="ECO:0000256" key="2">
    <source>
        <dbReference type="SAM" id="MobiDB-lite"/>
    </source>
</evidence>